<feature type="domain" description="HTH tetR-type" evidence="7">
    <location>
        <begin position="33"/>
        <end position="93"/>
    </location>
</feature>
<dbReference type="Proteomes" id="UP000320235">
    <property type="component" value="Unassembled WGS sequence"/>
</dbReference>
<organism evidence="8 9">
    <name type="scientific">Microbacterium kyungheense</name>
    <dbReference type="NCBI Taxonomy" id="1263636"/>
    <lineage>
        <taxon>Bacteria</taxon>
        <taxon>Bacillati</taxon>
        <taxon>Actinomycetota</taxon>
        <taxon>Actinomycetes</taxon>
        <taxon>Micrococcales</taxon>
        <taxon>Microbacteriaceae</taxon>
        <taxon>Microbacterium</taxon>
    </lineage>
</organism>
<comment type="caution">
    <text evidence="8">The sequence shown here is derived from an EMBL/GenBank/DDBJ whole genome shotgun (WGS) entry which is preliminary data.</text>
</comment>
<keyword evidence="4" id="KW-0804">Transcription</keyword>
<accession>A0A543FKK1</accession>
<dbReference type="PROSITE" id="PS50977">
    <property type="entry name" value="HTH_TETR_2"/>
    <property type="match status" value="1"/>
</dbReference>
<dbReference type="GO" id="GO:0003677">
    <property type="term" value="F:DNA binding"/>
    <property type="evidence" value="ECO:0007669"/>
    <property type="project" value="UniProtKB-UniRule"/>
</dbReference>
<gene>
    <name evidence="8" type="ORF">FB391_0685</name>
</gene>
<dbReference type="Pfam" id="PF00440">
    <property type="entry name" value="TetR_N"/>
    <property type="match status" value="1"/>
</dbReference>
<evidence type="ECO:0000256" key="3">
    <source>
        <dbReference type="ARBA" id="ARBA00023125"/>
    </source>
</evidence>
<protein>
    <submittedName>
        <fullName evidence="8">TetR family transcriptional regulator</fullName>
    </submittedName>
</protein>
<dbReference type="InterPro" id="IPR009057">
    <property type="entry name" value="Homeodomain-like_sf"/>
</dbReference>
<keyword evidence="3 5" id="KW-0238">DNA-binding</keyword>
<dbReference type="RefSeq" id="WP_141892867.1">
    <property type="nucleotide sequence ID" value="NZ_BAABLH010000001.1"/>
</dbReference>
<dbReference type="PRINTS" id="PR00400">
    <property type="entry name" value="TETREPRESSOR"/>
</dbReference>
<evidence type="ECO:0000259" key="7">
    <source>
        <dbReference type="PROSITE" id="PS50977"/>
    </source>
</evidence>
<dbReference type="GO" id="GO:0046677">
    <property type="term" value="P:response to antibiotic"/>
    <property type="evidence" value="ECO:0007669"/>
    <property type="project" value="InterPro"/>
</dbReference>
<dbReference type="InterPro" id="IPR003012">
    <property type="entry name" value="Tet_transcr_reg_TetR"/>
</dbReference>
<dbReference type="InterPro" id="IPR036271">
    <property type="entry name" value="Tet_transcr_reg_TetR-rel_C_sf"/>
</dbReference>
<dbReference type="InterPro" id="IPR001647">
    <property type="entry name" value="HTH_TetR"/>
</dbReference>
<evidence type="ECO:0000256" key="6">
    <source>
        <dbReference type="SAM" id="MobiDB-lite"/>
    </source>
</evidence>
<dbReference type="SUPFAM" id="SSF46689">
    <property type="entry name" value="Homeodomain-like"/>
    <property type="match status" value="1"/>
</dbReference>
<keyword evidence="2" id="KW-0805">Transcription regulation</keyword>
<reference evidence="8 9" key="1">
    <citation type="submission" date="2019-06" db="EMBL/GenBank/DDBJ databases">
        <title>Sequencing the genomes of 1000 actinobacteria strains.</title>
        <authorList>
            <person name="Klenk H.-P."/>
        </authorList>
    </citation>
    <scope>NUCLEOTIDE SEQUENCE [LARGE SCALE GENOMIC DNA]</scope>
    <source>
        <strain evidence="8 9">DSM 105492</strain>
    </source>
</reference>
<dbReference type="GO" id="GO:0045892">
    <property type="term" value="P:negative regulation of DNA-templated transcription"/>
    <property type="evidence" value="ECO:0007669"/>
    <property type="project" value="InterPro"/>
</dbReference>
<evidence type="ECO:0000256" key="1">
    <source>
        <dbReference type="ARBA" id="ARBA00022491"/>
    </source>
</evidence>
<dbReference type="Pfam" id="PF02909">
    <property type="entry name" value="TetR_C_1"/>
    <property type="match status" value="1"/>
</dbReference>
<evidence type="ECO:0000313" key="9">
    <source>
        <dbReference type="Proteomes" id="UP000320235"/>
    </source>
</evidence>
<dbReference type="Gene3D" id="1.10.10.60">
    <property type="entry name" value="Homeodomain-like"/>
    <property type="match status" value="1"/>
</dbReference>
<dbReference type="EMBL" id="VFPE01000001">
    <property type="protein sequence ID" value="TQM34397.1"/>
    <property type="molecule type" value="Genomic_DNA"/>
</dbReference>
<feature type="region of interest" description="Disordered" evidence="6">
    <location>
        <begin position="1"/>
        <end position="31"/>
    </location>
</feature>
<sequence length="238" mass="25474">MTAEQPGSAAAPRDADDPLWPRPTAVKRGPKPKFTVAQIADAGIRIADADGLTAVTMQRIAQDLGTTKMALYRYLPGRSDLDAIMLDRAFGPPDRTDHRDWHDAVVAWAEGVHGRAGAHPWSVELAQRPHRPGPCELAWYEDGLAALSGLPLHGSEKLDVLALLAGHAMSIVRQESAGSAPEHELAATMARILTDRAGEYPLTRAAFTEPGGARENALRFGVDRIVAGIDALASSRRG</sequence>
<proteinExistence type="predicted"/>
<dbReference type="InterPro" id="IPR004111">
    <property type="entry name" value="Repressor_TetR_C"/>
</dbReference>
<dbReference type="SUPFAM" id="SSF48498">
    <property type="entry name" value="Tetracyclin repressor-like, C-terminal domain"/>
    <property type="match status" value="1"/>
</dbReference>
<evidence type="ECO:0000256" key="2">
    <source>
        <dbReference type="ARBA" id="ARBA00023015"/>
    </source>
</evidence>
<name>A0A543FKK1_9MICO</name>
<evidence type="ECO:0000256" key="5">
    <source>
        <dbReference type="PROSITE-ProRule" id="PRU00335"/>
    </source>
</evidence>
<keyword evidence="9" id="KW-1185">Reference proteome</keyword>
<keyword evidence="1" id="KW-0678">Repressor</keyword>
<feature type="DNA-binding region" description="H-T-H motif" evidence="5">
    <location>
        <begin position="56"/>
        <end position="75"/>
    </location>
</feature>
<dbReference type="OrthoDB" id="2570341at2"/>
<dbReference type="Gene3D" id="1.10.357.10">
    <property type="entry name" value="Tetracycline Repressor, domain 2"/>
    <property type="match status" value="1"/>
</dbReference>
<evidence type="ECO:0000313" key="8">
    <source>
        <dbReference type="EMBL" id="TQM34397.1"/>
    </source>
</evidence>
<dbReference type="AlphaFoldDB" id="A0A543FKK1"/>
<evidence type="ECO:0000256" key="4">
    <source>
        <dbReference type="ARBA" id="ARBA00023163"/>
    </source>
</evidence>